<dbReference type="OrthoDB" id="3829495at2"/>
<evidence type="ECO:0000313" key="2">
    <source>
        <dbReference type="Proteomes" id="UP000467240"/>
    </source>
</evidence>
<comment type="caution">
    <text evidence="1">The sequence shown here is derived from an EMBL/GenBank/DDBJ whole genome shotgun (WGS) entry which is preliminary data.</text>
</comment>
<proteinExistence type="predicted"/>
<reference evidence="1 2" key="1">
    <citation type="submission" date="2019-09" db="EMBL/GenBank/DDBJ databases">
        <title>Phylogeny of genus Pseudoclavibacter and closely related genus.</title>
        <authorList>
            <person name="Li Y."/>
        </authorList>
    </citation>
    <scope>NUCLEOTIDE SEQUENCE [LARGE SCALE GENOMIC DNA]</scope>
    <source>
        <strain evidence="1 2">DSM 23821</strain>
    </source>
</reference>
<dbReference type="InterPro" id="IPR025355">
    <property type="entry name" value="DUF4259"/>
</dbReference>
<gene>
    <name evidence="1" type="ORF">F8O01_15880</name>
</gene>
<sequence length="131" mass="14318">MGAWGTKPFENDGALDLLAEIRHGDFSFDGIAWAFEDPDYLEIDGGQIAVALAALVRITRGDADVATSEFVPEDLGAFASLLTPERIAWIQRQLDRTLAGGDASELYELWEETGDFEEWLSVSRVSLVPAA</sequence>
<accession>A0A7J5BMP3</accession>
<organism evidence="1 2">
    <name type="scientific">Pseudoclavibacter chungangensis</name>
    <dbReference type="NCBI Taxonomy" id="587635"/>
    <lineage>
        <taxon>Bacteria</taxon>
        <taxon>Bacillati</taxon>
        <taxon>Actinomycetota</taxon>
        <taxon>Actinomycetes</taxon>
        <taxon>Micrococcales</taxon>
        <taxon>Microbacteriaceae</taxon>
        <taxon>Pseudoclavibacter</taxon>
    </lineage>
</organism>
<evidence type="ECO:0000313" key="1">
    <source>
        <dbReference type="EMBL" id="KAB1652962.1"/>
    </source>
</evidence>
<dbReference type="Pfam" id="PF14078">
    <property type="entry name" value="DUF4259"/>
    <property type="match status" value="1"/>
</dbReference>
<name>A0A7J5BMP3_9MICO</name>
<dbReference type="EMBL" id="WBJZ01000026">
    <property type="protein sequence ID" value="KAB1652962.1"/>
    <property type="molecule type" value="Genomic_DNA"/>
</dbReference>
<keyword evidence="2" id="KW-1185">Reference proteome</keyword>
<dbReference type="Proteomes" id="UP000467240">
    <property type="component" value="Unassembled WGS sequence"/>
</dbReference>
<dbReference type="AlphaFoldDB" id="A0A7J5BMP3"/>
<protein>
    <submittedName>
        <fullName evidence="1">DUF4259 domain-containing protein</fullName>
    </submittedName>
</protein>
<dbReference type="RefSeq" id="WP_158041895.1">
    <property type="nucleotide sequence ID" value="NZ_JACCFV010000001.1"/>
</dbReference>